<name>A0ABS6DYA1_9FIRM</name>
<dbReference type="PANTHER" id="PTHR30204">
    <property type="entry name" value="REDOX-CYCLING DRUG-SENSING TRANSCRIPTIONAL ACTIVATOR SOXR"/>
    <property type="match status" value="1"/>
</dbReference>
<dbReference type="Proteomes" id="UP001196301">
    <property type="component" value="Unassembled WGS sequence"/>
</dbReference>
<evidence type="ECO:0000256" key="1">
    <source>
        <dbReference type="ARBA" id="ARBA00023015"/>
    </source>
</evidence>
<accession>A0ABS6DYA1</accession>
<dbReference type="InterPro" id="IPR047057">
    <property type="entry name" value="MerR_fam"/>
</dbReference>
<keyword evidence="1" id="KW-0805">Transcription regulation</keyword>
<evidence type="ECO:0000259" key="3">
    <source>
        <dbReference type="PROSITE" id="PS50937"/>
    </source>
</evidence>
<dbReference type="PROSITE" id="PS50937">
    <property type="entry name" value="HTH_MERR_2"/>
    <property type="match status" value="1"/>
</dbReference>
<dbReference type="RefSeq" id="WP_216569499.1">
    <property type="nucleotide sequence ID" value="NZ_JAHLOQ010000019.1"/>
</dbReference>
<keyword evidence="2" id="KW-0804">Transcription</keyword>
<dbReference type="SMART" id="SM00422">
    <property type="entry name" value="HTH_MERR"/>
    <property type="match status" value="1"/>
</dbReference>
<dbReference type="PANTHER" id="PTHR30204:SF69">
    <property type="entry name" value="MERR-FAMILY TRANSCRIPTIONAL REGULATOR"/>
    <property type="match status" value="1"/>
</dbReference>
<organism evidence="4 5">
    <name type="scientific">Intestinibacter bartlettii</name>
    <dbReference type="NCBI Taxonomy" id="261299"/>
    <lineage>
        <taxon>Bacteria</taxon>
        <taxon>Bacillati</taxon>
        <taxon>Bacillota</taxon>
        <taxon>Clostridia</taxon>
        <taxon>Peptostreptococcales</taxon>
        <taxon>Peptostreptococcaceae</taxon>
        <taxon>Intestinibacter</taxon>
    </lineage>
</organism>
<reference evidence="4 5" key="1">
    <citation type="submission" date="2021-06" db="EMBL/GenBank/DDBJ databases">
        <authorList>
            <person name="Sun Q."/>
            <person name="Li D."/>
        </authorList>
    </citation>
    <scope>NUCLEOTIDE SEQUENCE [LARGE SCALE GENOMIC DNA]</scope>
    <source>
        <strain evidence="4 5">N19</strain>
    </source>
</reference>
<dbReference type="Pfam" id="PF13411">
    <property type="entry name" value="MerR_1"/>
    <property type="match status" value="1"/>
</dbReference>
<feature type="domain" description="HTH merR-type" evidence="3">
    <location>
        <begin position="5"/>
        <end position="74"/>
    </location>
</feature>
<gene>
    <name evidence="4" type="ORF">KQI20_07995</name>
</gene>
<comment type="caution">
    <text evidence="4">The sequence shown here is derived from an EMBL/GenBank/DDBJ whole genome shotgun (WGS) entry which is preliminary data.</text>
</comment>
<evidence type="ECO:0000313" key="5">
    <source>
        <dbReference type="Proteomes" id="UP001196301"/>
    </source>
</evidence>
<sequence length="284" mass="33636">MKDLTFNISETSKITGLSIDTLRYYDKIGLIESKKNPNNRYRYYTIGDISIINHIKNLRDLDLSIHDIKLLLHSNTEVQHTILKNHHKVLLEKVASLKKIEKVFKDTLKEVNSSNLMINVPVVKSYNERYFKKLKKPVKSDKCCISKKNLLDTSHNFLEVIDKFVFSFYGKEFDSAGLFDFFELGRITENQEYYTEISAEEYDLNKDSEDILVVPPSNYIETITKLSKDNFDEYFENLIEWINYKNLNPIYPGFIKYLDTSLYFINEEECLIKFQIPFTHKKYY</sequence>
<evidence type="ECO:0000256" key="2">
    <source>
        <dbReference type="ARBA" id="ARBA00023163"/>
    </source>
</evidence>
<proteinExistence type="predicted"/>
<evidence type="ECO:0000313" key="4">
    <source>
        <dbReference type="EMBL" id="MBU5336378.1"/>
    </source>
</evidence>
<protein>
    <submittedName>
        <fullName evidence="4">MerR family transcriptional regulator</fullName>
    </submittedName>
</protein>
<dbReference type="EMBL" id="JAHLOQ010000019">
    <property type="protein sequence ID" value="MBU5336378.1"/>
    <property type="molecule type" value="Genomic_DNA"/>
</dbReference>
<dbReference type="InterPro" id="IPR000551">
    <property type="entry name" value="MerR-type_HTH_dom"/>
</dbReference>
<keyword evidence="5" id="KW-1185">Reference proteome</keyword>